<feature type="transmembrane region" description="Helical" evidence="1">
    <location>
        <begin position="47"/>
        <end position="69"/>
    </location>
</feature>
<name>A0A382JAS1_9ZZZZ</name>
<evidence type="ECO:0000256" key="1">
    <source>
        <dbReference type="SAM" id="Phobius"/>
    </source>
</evidence>
<protein>
    <recommendedName>
        <fullName evidence="3">Aerotolerance regulator N-terminal domain-containing protein</fullName>
    </recommendedName>
</protein>
<reference evidence="2" key="1">
    <citation type="submission" date="2018-05" db="EMBL/GenBank/DDBJ databases">
        <authorList>
            <person name="Lanie J.A."/>
            <person name="Ng W.-L."/>
            <person name="Kazmierczak K.M."/>
            <person name="Andrzejewski T.M."/>
            <person name="Davidsen T.M."/>
            <person name="Wayne K.J."/>
            <person name="Tettelin H."/>
            <person name="Glass J.I."/>
            <person name="Rusch D."/>
            <person name="Podicherti R."/>
            <person name="Tsui H.-C.T."/>
            <person name="Winkler M.E."/>
        </authorList>
    </citation>
    <scope>NUCLEOTIDE SEQUENCE</scope>
</reference>
<organism evidence="2">
    <name type="scientific">marine metagenome</name>
    <dbReference type="NCBI Taxonomy" id="408172"/>
    <lineage>
        <taxon>unclassified sequences</taxon>
        <taxon>metagenomes</taxon>
        <taxon>ecological metagenomes</taxon>
    </lineage>
</organism>
<keyword evidence="1" id="KW-1133">Transmembrane helix</keyword>
<dbReference type="EMBL" id="UINC01073093">
    <property type="protein sequence ID" value="SVC09210.1"/>
    <property type="molecule type" value="Genomic_DNA"/>
</dbReference>
<gene>
    <name evidence="2" type="ORF">METZ01_LOCUS262064</name>
</gene>
<accession>A0A382JAS1</accession>
<keyword evidence="1" id="KW-0812">Transmembrane</keyword>
<sequence>MKPLVAAVAVLVALATVAPKLMRLRIRFFKWLHWTWAARVTEEHFERWVLVLRTVLLVLAVALLFFGVATKL</sequence>
<keyword evidence="1" id="KW-0472">Membrane</keyword>
<dbReference type="AlphaFoldDB" id="A0A382JAS1"/>
<evidence type="ECO:0008006" key="3">
    <source>
        <dbReference type="Google" id="ProtNLM"/>
    </source>
</evidence>
<proteinExistence type="predicted"/>
<evidence type="ECO:0000313" key="2">
    <source>
        <dbReference type="EMBL" id="SVC09210.1"/>
    </source>
</evidence>